<evidence type="ECO:0000256" key="1">
    <source>
        <dbReference type="ARBA" id="ARBA00004496"/>
    </source>
</evidence>
<comment type="subcellular location">
    <subcellularLocation>
        <location evidence="1">Cytoplasm</location>
    </subcellularLocation>
</comment>
<evidence type="ECO:0000313" key="5">
    <source>
        <dbReference type="EMBL" id="HED09547.1"/>
    </source>
</evidence>
<dbReference type="PANTHER" id="PTHR37010:SF1">
    <property type="entry name" value="SULFURTRANSFERASE TUSE"/>
    <property type="match status" value="1"/>
</dbReference>
<comment type="similarity">
    <text evidence="2">Belongs to the DsrC/TusE family.</text>
</comment>
<dbReference type="SUPFAM" id="SSF69721">
    <property type="entry name" value="DsrC, the gamma subunit of dissimilatory sulfite reductase"/>
    <property type="match status" value="1"/>
</dbReference>
<dbReference type="AlphaFoldDB" id="A0A7V1LL75"/>
<dbReference type="Proteomes" id="UP000886005">
    <property type="component" value="Unassembled WGS sequence"/>
</dbReference>
<dbReference type="GO" id="GO:0005737">
    <property type="term" value="C:cytoplasm"/>
    <property type="evidence" value="ECO:0007669"/>
    <property type="project" value="UniProtKB-SubCell"/>
</dbReference>
<dbReference type="EMBL" id="DRLD01000069">
    <property type="protein sequence ID" value="HED09547.1"/>
    <property type="molecule type" value="Genomic_DNA"/>
</dbReference>
<dbReference type="PANTHER" id="PTHR37010">
    <property type="entry name" value="SULFURTRANSFERASE TUSE"/>
    <property type="match status" value="1"/>
</dbReference>
<keyword evidence="3" id="KW-0963">Cytoplasm</keyword>
<evidence type="ECO:0000256" key="3">
    <source>
        <dbReference type="ARBA" id="ARBA00022490"/>
    </source>
</evidence>
<dbReference type="Gene3D" id="3.30.1420.10">
    <property type="match status" value="1"/>
</dbReference>
<gene>
    <name evidence="5" type="primary">tusE</name>
    <name evidence="5" type="ORF">ENJ10_02570</name>
</gene>
<proteinExistence type="inferred from homology"/>
<dbReference type="GO" id="GO:0002143">
    <property type="term" value="P:tRNA wobble position uridine thiolation"/>
    <property type="evidence" value="ECO:0007669"/>
    <property type="project" value="TreeGrafter"/>
</dbReference>
<protein>
    <submittedName>
        <fullName evidence="5">TusE/DsrC/DsvC family sulfur relay protein</fullName>
    </submittedName>
</protein>
<dbReference type="InterPro" id="IPR025526">
    <property type="entry name" value="DsrC-like_dom_sf"/>
</dbReference>
<name>A0A7V1LL75_CALAY</name>
<feature type="active site" description="Cysteine persulfide intermediate" evidence="4">
    <location>
        <position position="104"/>
    </location>
</feature>
<dbReference type="InterPro" id="IPR007453">
    <property type="entry name" value="DsrC/TusE"/>
</dbReference>
<dbReference type="Pfam" id="PF04358">
    <property type="entry name" value="DsrC"/>
    <property type="match status" value="1"/>
</dbReference>
<dbReference type="Gene3D" id="1.10.10.370">
    <property type="entry name" value="DsrC-like protein, C-terminal domain"/>
    <property type="match status" value="1"/>
</dbReference>
<accession>A0A7V1LL75</accession>
<evidence type="ECO:0000256" key="4">
    <source>
        <dbReference type="PIRSR" id="PIRSR006223-50"/>
    </source>
</evidence>
<dbReference type="GO" id="GO:0097163">
    <property type="term" value="F:sulfur carrier activity"/>
    <property type="evidence" value="ECO:0007669"/>
    <property type="project" value="TreeGrafter"/>
</dbReference>
<dbReference type="InterPro" id="IPR042072">
    <property type="entry name" value="DsrC-like_C"/>
</dbReference>
<sequence length="105" mass="11764">MAEATLAGVTVERDDEGFFKNPDDWKEEMAPELAKEIGIDPLTEAHWKVIRFMREDYKVKGQVPSIRRMKNEGGISTKDLYNLFPKGPAKKAAYIAGLGKPHGCI</sequence>
<evidence type="ECO:0000256" key="2">
    <source>
        <dbReference type="ARBA" id="ARBA00005718"/>
    </source>
</evidence>
<comment type="caution">
    <text evidence="5">The sequence shown here is derived from an EMBL/GenBank/DDBJ whole genome shotgun (WGS) entry which is preliminary data.</text>
</comment>
<reference evidence="5" key="1">
    <citation type="journal article" date="2020" name="mSystems">
        <title>Genome- and Community-Level Interaction Insights into Carbon Utilization and Element Cycling Functions of Hydrothermarchaeota in Hydrothermal Sediment.</title>
        <authorList>
            <person name="Zhou Z."/>
            <person name="Liu Y."/>
            <person name="Xu W."/>
            <person name="Pan J."/>
            <person name="Luo Z.H."/>
            <person name="Li M."/>
        </authorList>
    </citation>
    <scope>NUCLEOTIDE SEQUENCE [LARGE SCALE GENOMIC DNA]</scope>
    <source>
        <strain evidence="5">HyVt-456</strain>
    </source>
</reference>
<dbReference type="InterPro" id="IPR043163">
    <property type="entry name" value="DsrC-like_N"/>
</dbReference>
<dbReference type="NCBIfam" id="TIGR03342">
    <property type="entry name" value="dsrC_tusE_dsvC"/>
    <property type="match status" value="1"/>
</dbReference>
<dbReference type="PIRSF" id="PIRSF006223">
    <property type="entry name" value="DsrC_TusE"/>
    <property type="match status" value="1"/>
</dbReference>
<organism evidence="5">
    <name type="scientific">Caldithrix abyssi</name>
    <dbReference type="NCBI Taxonomy" id="187145"/>
    <lineage>
        <taxon>Bacteria</taxon>
        <taxon>Pseudomonadati</taxon>
        <taxon>Calditrichota</taxon>
        <taxon>Calditrichia</taxon>
        <taxon>Calditrichales</taxon>
        <taxon>Calditrichaceae</taxon>
        <taxon>Caldithrix</taxon>
    </lineage>
</organism>